<dbReference type="AlphaFoldDB" id="A0AA38P796"/>
<evidence type="ECO:0000313" key="1">
    <source>
        <dbReference type="EMBL" id="KAJ3837605.1"/>
    </source>
</evidence>
<comment type="caution">
    <text evidence="1">The sequence shown here is derived from an EMBL/GenBank/DDBJ whole genome shotgun (WGS) entry which is preliminary data.</text>
</comment>
<gene>
    <name evidence="1" type="ORF">F5878DRAFT_710702</name>
</gene>
<evidence type="ECO:0000313" key="2">
    <source>
        <dbReference type="Proteomes" id="UP001163846"/>
    </source>
</evidence>
<sequence>MHLQPLLPNELLRCVIEYIAYTPKLSTEVGLDGTGPEFQFKCLSNELLALSVSNWRLRRACLPFIFAKIKINHDEDAKKLENHLAVCAQFTKTLVLGSSGEITEAGERIISLILPQLEQLPNVELGGCSKRTELLKTILAHPTVTSVLVDGLPNESMCSHDLSKVTLNRTSSLSTSLEKYFDRGMRLKCLSLCLDFDSLDNEVGTLDFTGLETIEVHIHSESVSFSWLARFLSTHPTLNELWLLEIERNLFAHDAPPFFSLVEEYQPQGLHDLFIISKVGLRRAKPVDESSQEWHVIELTFRANDLLIKKLSLLAASFPQLEILKLELDFGVEKYDIADLCSAFALFSSLRVVYFEDILDRLSFVYEKIHFQELQVRAEKELMAFASCLAKQVRTLDSVYIEDAGYDLEDDGKCIQLWCFNGWLHVLNSERVVGGTLV</sequence>
<proteinExistence type="predicted"/>
<keyword evidence="2" id="KW-1185">Reference proteome</keyword>
<name>A0AA38P796_9AGAR</name>
<reference evidence="1" key="1">
    <citation type="submission" date="2022-08" db="EMBL/GenBank/DDBJ databases">
        <authorList>
            <consortium name="DOE Joint Genome Institute"/>
            <person name="Min B."/>
            <person name="Riley R."/>
            <person name="Sierra-Patev S."/>
            <person name="Naranjo-Ortiz M."/>
            <person name="Looney B."/>
            <person name="Konkel Z."/>
            <person name="Slot J.C."/>
            <person name="Sakamoto Y."/>
            <person name="Steenwyk J.L."/>
            <person name="Rokas A."/>
            <person name="Carro J."/>
            <person name="Camarero S."/>
            <person name="Ferreira P."/>
            <person name="Molpeceres G."/>
            <person name="Ruiz-Duenas F.J."/>
            <person name="Serrano A."/>
            <person name="Henrissat B."/>
            <person name="Drula E."/>
            <person name="Hughes K.W."/>
            <person name="Mata J.L."/>
            <person name="Ishikawa N.K."/>
            <person name="Vargas-Isla R."/>
            <person name="Ushijima S."/>
            <person name="Smith C.A."/>
            <person name="Ahrendt S."/>
            <person name="Andreopoulos W."/>
            <person name="He G."/>
            <person name="Labutti K."/>
            <person name="Lipzen A."/>
            <person name="Ng V."/>
            <person name="Sandor L."/>
            <person name="Barry K."/>
            <person name="Martinez A.T."/>
            <person name="Xiao Y."/>
            <person name="Gibbons J.G."/>
            <person name="Terashima K."/>
            <person name="Hibbett D.S."/>
            <person name="Grigoriev I.V."/>
        </authorList>
    </citation>
    <scope>NUCLEOTIDE SEQUENCE</scope>
    <source>
        <strain evidence="1">TFB9207</strain>
    </source>
</reference>
<protein>
    <submittedName>
        <fullName evidence="1">Uncharacterized protein</fullName>
    </submittedName>
</protein>
<accession>A0AA38P796</accession>
<dbReference type="Proteomes" id="UP001163846">
    <property type="component" value="Unassembled WGS sequence"/>
</dbReference>
<dbReference type="EMBL" id="MU806235">
    <property type="protein sequence ID" value="KAJ3837605.1"/>
    <property type="molecule type" value="Genomic_DNA"/>
</dbReference>
<organism evidence="1 2">
    <name type="scientific">Lentinula raphanica</name>
    <dbReference type="NCBI Taxonomy" id="153919"/>
    <lineage>
        <taxon>Eukaryota</taxon>
        <taxon>Fungi</taxon>
        <taxon>Dikarya</taxon>
        <taxon>Basidiomycota</taxon>
        <taxon>Agaricomycotina</taxon>
        <taxon>Agaricomycetes</taxon>
        <taxon>Agaricomycetidae</taxon>
        <taxon>Agaricales</taxon>
        <taxon>Marasmiineae</taxon>
        <taxon>Omphalotaceae</taxon>
        <taxon>Lentinula</taxon>
    </lineage>
</organism>